<dbReference type="PANTHER" id="PTHR43226">
    <property type="entry name" value="XAA-PRO AMINOPEPTIDASE 3"/>
    <property type="match status" value="1"/>
</dbReference>
<dbReference type="GO" id="GO:0016795">
    <property type="term" value="F:phosphoric triester hydrolase activity"/>
    <property type="evidence" value="ECO:0007669"/>
    <property type="project" value="InterPro"/>
</dbReference>
<protein>
    <recommendedName>
        <fullName evidence="7">Xaa-Pro dipeptidase</fullName>
        <shortName evidence="7">X-Pro dipeptidase</shortName>
        <ecNumber evidence="7">3.4.13.9</ecNumber>
    </recommendedName>
    <alternativeName>
        <fullName evidence="7">Imidodipeptidase</fullName>
    </alternativeName>
    <alternativeName>
        <fullName evidence="7">Proline dipeptidase</fullName>
        <shortName evidence="7">Prolidase</shortName>
    </alternativeName>
</protein>
<evidence type="ECO:0000256" key="1">
    <source>
        <dbReference type="ARBA" id="ARBA00022670"/>
    </source>
</evidence>
<dbReference type="NCBIfam" id="NF010133">
    <property type="entry name" value="PRK13607.1"/>
    <property type="match status" value="1"/>
</dbReference>
<evidence type="ECO:0000256" key="5">
    <source>
        <dbReference type="ARBA" id="ARBA00023049"/>
    </source>
</evidence>
<dbReference type="InterPro" id="IPR048819">
    <property type="entry name" value="PepQ_N"/>
</dbReference>
<proteinExistence type="inferred from homology"/>
<comment type="similarity">
    <text evidence="7">Belongs to the peptidase M24B family. Bacterial-type prolidase subfamily.</text>
</comment>
<dbReference type="GO" id="GO:0008235">
    <property type="term" value="F:metalloexopeptidase activity"/>
    <property type="evidence" value="ECO:0007669"/>
    <property type="project" value="UniProtKB-UniRule"/>
</dbReference>
<dbReference type="SUPFAM" id="SSF55920">
    <property type="entry name" value="Creatinase/aminopeptidase"/>
    <property type="match status" value="1"/>
</dbReference>
<dbReference type="EMBL" id="KT007037">
    <property type="protein sequence ID" value="AKQ04397.1"/>
    <property type="molecule type" value="Genomic_DNA"/>
</dbReference>
<evidence type="ECO:0000256" key="6">
    <source>
        <dbReference type="ARBA" id="ARBA00023211"/>
    </source>
</evidence>
<comment type="function">
    <text evidence="7">Splits dipeptides with a prolyl residue in the C-terminal position.</text>
</comment>
<keyword evidence="2 7" id="KW-0479">Metal-binding</keyword>
<dbReference type="Gene3D" id="3.90.230.10">
    <property type="entry name" value="Creatinase/methionine aminopeptidase superfamily"/>
    <property type="match status" value="1"/>
</dbReference>
<dbReference type="GO" id="GO:0005829">
    <property type="term" value="C:cytosol"/>
    <property type="evidence" value="ECO:0007669"/>
    <property type="project" value="TreeGrafter"/>
</dbReference>
<dbReference type="GO" id="GO:0102009">
    <property type="term" value="F:proline dipeptidase activity"/>
    <property type="evidence" value="ECO:0007669"/>
    <property type="project" value="UniProtKB-EC"/>
</dbReference>
<dbReference type="AlphaFoldDB" id="A0A0H4TD09"/>
<feature type="binding site" evidence="7">
    <location>
        <position position="253"/>
    </location>
    <ligand>
        <name>Mn(2+)</name>
        <dbReference type="ChEBI" id="CHEBI:29035"/>
        <label>2</label>
    </ligand>
</feature>
<sequence length="424" mass="46554">MAQHGLEILYGDHLRGLRGRVDRALASHGYDGLVVCSGSPRYLYLDDNSYPFKPNPRYAAWVPDATPDCFVLYRPGSRPALVFHQPDDYWYLPPTLPDGYWVAAFDLQVVRSPAEIRRLVGAGGRWAVLGEPAPTTDGLGDHDPAGLTTELDYARASKTPYEVECMARASALGARAHRAAEAAFRAGASEYEIHLAYCRAADAREEELPYNNIIAFNRHAAVLHYQHLDRQRPGTVRSFLIDAGARFAGYCSDITRTHAAEAGEFHDLIATLDTAQQALADRVRPGTDYREIHLEAHRKIAAILVEHDIVRGSPDAALAAGLTSVFFPHGVGHLLGLQVHDVCGLMAGPQGGTRPRPEGHPYLRLTRELEPGYVVTIEPGIYFIDSLLAQAAADGRSRAINWNRVEALRPCGRNLTREAIAALD</sequence>
<keyword evidence="4 7" id="KW-0224">Dipeptidase</keyword>
<comment type="catalytic activity">
    <reaction evidence="7">
        <text>Xaa-L-Pro dipeptide + H2O = an L-alpha-amino acid + L-proline</text>
        <dbReference type="Rhea" id="RHEA:76407"/>
        <dbReference type="ChEBI" id="CHEBI:15377"/>
        <dbReference type="ChEBI" id="CHEBI:59869"/>
        <dbReference type="ChEBI" id="CHEBI:60039"/>
        <dbReference type="ChEBI" id="CHEBI:195196"/>
        <dbReference type="EC" id="3.4.13.9"/>
    </reaction>
</comment>
<evidence type="ECO:0000259" key="8">
    <source>
        <dbReference type="Pfam" id="PF00557"/>
    </source>
</evidence>
<keyword evidence="1 7" id="KW-0645">Protease</keyword>
<dbReference type="InterPro" id="IPR052433">
    <property type="entry name" value="X-Pro_dipept-like"/>
</dbReference>
<dbReference type="PANTHER" id="PTHR43226:SF8">
    <property type="entry name" value="XAA-PRO DIPEPTIDASE"/>
    <property type="match status" value="1"/>
</dbReference>
<keyword evidence="6 7" id="KW-0464">Manganese</keyword>
<accession>A0A0H4TD09</accession>
<dbReference type="Gene3D" id="3.40.350.10">
    <property type="entry name" value="Creatinase/prolidase N-terminal domain"/>
    <property type="match status" value="1"/>
</dbReference>
<dbReference type="Pfam" id="PF00557">
    <property type="entry name" value="Peptidase_M24"/>
    <property type="match status" value="1"/>
</dbReference>
<dbReference type="Pfam" id="PF21216">
    <property type="entry name" value="PepQ_N"/>
    <property type="match status" value="1"/>
</dbReference>
<evidence type="ECO:0000256" key="2">
    <source>
        <dbReference type="ARBA" id="ARBA00022723"/>
    </source>
</evidence>
<dbReference type="GO" id="GO:0004177">
    <property type="term" value="F:aminopeptidase activity"/>
    <property type="evidence" value="ECO:0007669"/>
    <property type="project" value="TreeGrafter"/>
</dbReference>
<evidence type="ECO:0000256" key="3">
    <source>
        <dbReference type="ARBA" id="ARBA00022801"/>
    </source>
</evidence>
<evidence type="ECO:0000256" key="7">
    <source>
        <dbReference type="HAMAP-Rule" id="MF_01279"/>
    </source>
</evidence>
<dbReference type="InterPro" id="IPR029149">
    <property type="entry name" value="Creatin/AminoP/Spt16_N"/>
</dbReference>
<dbReference type="PROSITE" id="PS00491">
    <property type="entry name" value="PROLINE_PEPTIDASE"/>
    <property type="match status" value="1"/>
</dbReference>
<evidence type="ECO:0000256" key="4">
    <source>
        <dbReference type="ARBA" id="ARBA00022997"/>
    </source>
</evidence>
<keyword evidence="5 7" id="KW-0482">Metalloprotease</keyword>
<name>A0A0H4TD09_9GAMM</name>
<evidence type="ECO:0000313" key="10">
    <source>
        <dbReference type="EMBL" id="AKQ04397.1"/>
    </source>
</evidence>
<dbReference type="HAMAP" id="MF_01279">
    <property type="entry name" value="X_Pro_dipeptid"/>
    <property type="match status" value="1"/>
</dbReference>
<comment type="caution">
    <text evidence="7">Lacks conserved residue(s) required for the propagation of feature annotation.</text>
</comment>
<feature type="binding site" evidence="7">
    <location>
        <position position="242"/>
    </location>
    <ligand>
        <name>Mn(2+)</name>
        <dbReference type="ChEBI" id="CHEBI:29035"/>
        <label>2</label>
    </ligand>
</feature>
<feature type="binding site" evidence="7">
    <location>
        <position position="378"/>
    </location>
    <ligand>
        <name>Mn(2+)</name>
        <dbReference type="ChEBI" id="CHEBI:29035"/>
        <label>1</label>
    </ligand>
</feature>
<dbReference type="GO" id="GO:0046872">
    <property type="term" value="F:metal ion binding"/>
    <property type="evidence" value="ECO:0007669"/>
    <property type="project" value="UniProtKB-KW"/>
</dbReference>
<gene>
    <name evidence="7 10" type="primary">pepQ</name>
</gene>
<comment type="cofactor">
    <cofactor evidence="7">
        <name>Mn(2+)</name>
        <dbReference type="ChEBI" id="CHEBI:29035"/>
    </cofactor>
    <text evidence="7">Binds 2 manganese ions per subunit.</text>
</comment>
<evidence type="ECO:0000259" key="9">
    <source>
        <dbReference type="Pfam" id="PF21216"/>
    </source>
</evidence>
<reference evidence="10" key="1">
    <citation type="journal article" date="2015" name="ISME J.">
        <title>Aquifer environment selects for microbial species cohorts in sediment and groundwater.</title>
        <authorList>
            <person name="Hug L.A."/>
            <person name="Thomas B.C."/>
            <person name="Brown C.T."/>
            <person name="Frischkorn K.R."/>
            <person name="Williams K.H."/>
            <person name="Tringe S.G."/>
            <person name="Banfield J.F."/>
        </authorList>
    </citation>
    <scope>NUCLEOTIDE SEQUENCE</scope>
</reference>
<dbReference type="InterPro" id="IPR022846">
    <property type="entry name" value="X_Pro_dipept"/>
</dbReference>
<dbReference type="EC" id="3.4.13.9" evidence="7"/>
<dbReference type="GO" id="GO:0006508">
    <property type="term" value="P:proteolysis"/>
    <property type="evidence" value="ECO:0007669"/>
    <property type="project" value="UniProtKB-KW"/>
</dbReference>
<organism evidence="10">
    <name type="scientific">uncultured gamma proteobacterium Rifle_16ft_4_minimus_5046</name>
    <dbReference type="NCBI Taxonomy" id="1665201"/>
    <lineage>
        <taxon>Bacteria</taxon>
        <taxon>Pseudomonadati</taxon>
        <taxon>Pseudomonadota</taxon>
        <taxon>Gammaproteobacteria</taxon>
        <taxon>environmental samples</taxon>
    </lineage>
</organism>
<feature type="binding site" evidence="7">
    <location>
        <position position="333"/>
    </location>
    <ligand>
        <name>Mn(2+)</name>
        <dbReference type="ChEBI" id="CHEBI:29035"/>
        <label>1</label>
    </ligand>
</feature>
<feature type="binding site" evidence="7">
    <location>
        <position position="253"/>
    </location>
    <ligand>
        <name>Mn(2+)</name>
        <dbReference type="ChEBI" id="CHEBI:29035"/>
        <label>1</label>
    </ligand>
</feature>
<feature type="domain" description="Xaa-Pro dipeptidase N-terminal" evidence="9">
    <location>
        <begin position="9"/>
        <end position="153"/>
    </location>
</feature>
<feature type="domain" description="Peptidase M24" evidence="8">
    <location>
        <begin position="164"/>
        <end position="385"/>
    </location>
</feature>
<dbReference type="InterPro" id="IPR000994">
    <property type="entry name" value="Pept_M24"/>
</dbReference>
<dbReference type="InterPro" id="IPR001131">
    <property type="entry name" value="Peptidase_M24B_aminopep-P_CS"/>
</dbReference>
<keyword evidence="3 7" id="KW-0378">Hydrolase</keyword>
<dbReference type="InterPro" id="IPR036005">
    <property type="entry name" value="Creatinase/aminopeptidase-like"/>
</dbReference>